<keyword evidence="2" id="KW-1133">Transmembrane helix</keyword>
<dbReference type="OrthoDB" id="7431422at2"/>
<feature type="region of interest" description="Disordered" evidence="1">
    <location>
        <begin position="1"/>
        <end position="31"/>
    </location>
</feature>
<keyword evidence="3" id="KW-0328">Glycosyltransferase</keyword>
<dbReference type="RefSeq" id="WP_106774749.1">
    <property type="nucleotide sequence ID" value="NZ_PXYK01000029.1"/>
</dbReference>
<feature type="transmembrane region" description="Helical" evidence="2">
    <location>
        <begin position="207"/>
        <end position="228"/>
    </location>
</feature>
<dbReference type="GO" id="GO:0016757">
    <property type="term" value="F:glycosyltransferase activity"/>
    <property type="evidence" value="ECO:0007669"/>
    <property type="project" value="UniProtKB-KW"/>
</dbReference>
<dbReference type="InterPro" id="IPR029044">
    <property type="entry name" value="Nucleotide-diphossugar_trans"/>
</dbReference>
<evidence type="ECO:0000313" key="4">
    <source>
        <dbReference type="Proteomes" id="UP000241229"/>
    </source>
</evidence>
<protein>
    <submittedName>
        <fullName evidence="3">N-acetylglucosaminyltransferase</fullName>
    </submittedName>
</protein>
<accession>A0A2P7RXI5</accession>
<feature type="transmembrane region" description="Helical" evidence="2">
    <location>
        <begin position="235"/>
        <end position="255"/>
    </location>
</feature>
<sequence>MDGEITGSRRAGDAAGSAPRPKETKPAGPDPSDELIGYFFPEFEIWRPILARLRIAPGIVLKLASRATANGTDFQSELLASDLVSERDLFATIADEFDVGFLEEIDPDRLIMKPEDRALFLRSRSKHLHAWVMGRNGVTHPVIAPSGMRLTELGKLLRSNRLKPILYLTSPSALRRAILARASMALVKKARNGLHERFPALSAKDVISPWQAAMLAVLLVTVPLSLVVATWEALLALHVLSSLFFLACVGLRFAAATVQPASTPSGLERIPADTLPFYSVLVALHRESEVVSQLVEALERLEWPRSKLEIKLVCEADDFETLAALSALRLPHHVEVVRVPPSLPRTKPKALDYALPLVKGDFVVLYDAEDRPHRLQLREAWHRFASAGDELACLQAPLQISNGGQGVIPLLFAFEYTALFRGLLPWLSGRRTPLPLGGTSNHFRGII</sequence>
<proteinExistence type="predicted"/>
<dbReference type="Proteomes" id="UP000241229">
    <property type="component" value="Unassembled WGS sequence"/>
</dbReference>
<keyword evidence="2" id="KW-0472">Membrane</keyword>
<keyword evidence="3" id="KW-0808">Transferase</keyword>
<organism evidence="3 4">
    <name type="scientific">Kumtagia ephedrae</name>
    <dbReference type="NCBI Taxonomy" id="2116701"/>
    <lineage>
        <taxon>Bacteria</taxon>
        <taxon>Pseudomonadati</taxon>
        <taxon>Pseudomonadota</taxon>
        <taxon>Alphaproteobacteria</taxon>
        <taxon>Hyphomicrobiales</taxon>
        <taxon>Phyllobacteriaceae</taxon>
        <taxon>Kumtagia</taxon>
    </lineage>
</organism>
<dbReference type="SUPFAM" id="SSF53448">
    <property type="entry name" value="Nucleotide-diphospho-sugar transferases"/>
    <property type="match status" value="1"/>
</dbReference>
<evidence type="ECO:0000313" key="3">
    <source>
        <dbReference type="EMBL" id="PSJ54872.1"/>
    </source>
</evidence>
<evidence type="ECO:0000256" key="2">
    <source>
        <dbReference type="SAM" id="Phobius"/>
    </source>
</evidence>
<dbReference type="EMBL" id="PXYK01000029">
    <property type="protein sequence ID" value="PSJ54872.1"/>
    <property type="molecule type" value="Genomic_DNA"/>
</dbReference>
<keyword evidence="2" id="KW-0812">Transmembrane</keyword>
<reference evidence="3 4" key="1">
    <citation type="submission" date="2018-03" db="EMBL/GenBank/DDBJ databases">
        <title>The draft genome of Mesorhizobium sp. 6GN-30.</title>
        <authorList>
            <person name="Liu L."/>
            <person name="Li L."/>
            <person name="Wang T."/>
            <person name="Zhang X."/>
            <person name="Liang L."/>
        </authorList>
    </citation>
    <scope>NUCLEOTIDE SEQUENCE [LARGE SCALE GENOMIC DNA]</scope>
    <source>
        <strain evidence="3 4">6GN30</strain>
    </source>
</reference>
<dbReference type="Gene3D" id="3.90.550.10">
    <property type="entry name" value="Spore Coat Polysaccharide Biosynthesis Protein SpsA, Chain A"/>
    <property type="match status" value="1"/>
</dbReference>
<gene>
    <name evidence="3" type="ORF">C7I84_24020</name>
</gene>
<comment type="caution">
    <text evidence="3">The sequence shown here is derived from an EMBL/GenBank/DDBJ whole genome shotgun (WGS) entry which is preliminary data.</text>
</comment>
<evidence type="ECO:0000256" key="1">
    <source>
        <dbReference type="SAM" id="MobiDB-lite"/>
    </source>
</evidence>
<keyword evidence="4" id="KW-1185">Reference proteome</keyword>
<name>A0A2P7RXI5_9HYPH</name>
<dbReference type="AlphaFoldDB" id="A0A2P7RXI5"/>
<dbReference type="Pfam" id="PF13641">
    <property type="entry name" value="Glyco_tranf_2_3"/>
    <property type="match status" value="1"/>
</dbReference>